<dbReference type="EC" id="3.2.1.89" evidence="3"/>
<evidence type="ECO:0000256" key="2">
    <source>
        <dbReference type="ARBA" id="ARBA00010687"/>
    </source>
</evidence>
<comment type="catalytic activity">
    <reaction evidence="1">
        <text>The enzyme specifically hydrolyzes (1-&gt;4)-beta-D-galactosidic linkages in type I arabinogalactans.</text>
        <dbReference type="EC" id="3.2.1.89"/>
    </reaction>
</comment>
<evidence type="ECO:0000256" key="5">
    <source>
        <dbReference type="ARBA" id="ARBA00023295"/>
    </source>
</evidence>
<sequence>MIVLIDILFLFELFYSTLAIDCIGVDISHVALFEQENVVYRDYDGQPCDPFTLIKRHGINCVRLRLFTSNEQQVLSHPYDFAPTLKHTLSLARRAKENNLRILLDFHYSDTWADPGHQEKPSKWIELDFNQLKRRLYEYTRDSVQAFVDQETKPEFVQVGNEITAGILWPDGKSSNWTQFGSLLRAAIKGVRDASRQSKIILHITRATNWLGTKWFFDHTITDEIIDFDIIAQSYYPFFHGSLAALNDCLRRTAERYKKPIIIAETAFPWTNLTSSDLLVKNMTGFDTNPLGQVNYISALSHILENLPEKRGLGIFWWAAEYQPVPKYPHLGDFELRSFFNATGHPLPILRIFGGLLENSAKPPMPIYLIGPIMTILTWICMNKLIRRCR</sequence>
<comment type="caution">
    <text evidence="9">The sequence shown here is derived from an EMBL/GenBank/DDBJ whole genome shotgun (WGS) entry which is preliminary data.</text>
</comment>
<accession>A0A8S2T6Z5</accession>
<name>A0A8S2T6Z5_9BILA</name>
<feature type="chain" id="PRO_5035647207" description="arabinogalactan endo-beta-1,4-galactanase" evidence="7">
    <location>
        <begin position="20"/>
        <end position="390"/>
    </location>
</feature>
<keyword evidence="6" id="KW-0812">Transmembrane</keyword>
<dbReference type="GO" id="GO:0045490">
    <property type="term" value="P:pectin catabolic process"/>
    <property type="evidence" value="ECO:0007669"/>
    <property type="project" value="TreeGrafter"/>
</dbReference>
<gene>
    <name evidence="8" type="ORF">OVA965_LOCUS35996</name>
    <name evidence="9" type="ORF">TMI583_LOCUS36986</name>
</gene>
<dbReference type="PANTHER" id="PTHR34983">
    <property type="entry name" value="ARABINOGALACTAN ENDO-BETA-1,4-GALACTANASE A"/>
    <property type="match status" value="1"/>
</dbReference>
<evidence type="ECO:0000313" key="9">
    <source>
        <dbReference type="EMBL" id="CAF4270056.1"/>
    </source>
</evidence>
<evidence type="ECO:0000313" key="8">
    <source>
        <dbReference type="EMBL" id="CAF1479371.1"/>
    </source>
</evidence>
<feature type="transmembrane region" description="Helical" evidence="6">
    <location>
        <begin position="367"/>
        <end position="386"/>
    </location>
</feature>
<organism evidence="9 10">
    <name type="scientific">Didymodactylos carnosus</name>
    <dbReference type="NCBI Taxonomy" id="1234261"/>
    <lineage>
        <taxon>Eukaryota</taxon>
        <taxon>Metazoa</taxon>
        <taxon>Spiralia</taxon>
        <taxon>Gnathifera</taxon>
        <taxon>Rotifera</taxon>
        <taxon>Eurotatoria</taxon>
        <taxon>Bdelloidea</taxon>
        <taxon>Philodinida</taxon>
        <taxon>Philodinidae</taxon>
        <taxon>Didymodactylos</taxon>
    </lineage>
</organism>
<evidence type="ECO:0000256" key="6">
    <source>
        <dbReference type="SAM" id="Phobius"/>
    </source>
</evidence>
<evidence type="ECO:0000256" key="4">
    <source>
        <dbReference type="ARBA" id="ARBA00022801"/>
    </source>
</evidence>
<dbReference type="InterPro" id="IPR011683">
    <property type="entry name" value="Glyco_hydro_53"/>
</dbReference>
<dbReference type="GO" id="GO:0031218">
    <property type="term" value="F:arabinogalactan endo-1,4-beta-galactosidase activity"/>
    <property type="evidence" value="ECO:0007669"/>
    <property type="project" value="UniProtKB-EC"/>
</dbReference>
<dbReference type="Proteomes" id="UP000677228">
    <property type="component" value="Unassembled WGS sequence"/>
</dbReference>
<evidence type="ECO:0000313" key="10">
    <source>
        <dbReference type="Proteomes" id="UP000682733"/>
    </source>
</evidence>
<keyword evidence="4" id="KW-0378">Hydrolase</keyword>
<proteinExistence type="inferred from homology"/>
<dbReference type="InterPro" id="IPR017853">
    <property type="entry name" value="GH"/>
</dbReference>
<comment type="similarity">
    <text evidence="2">Belongs to the glycosyl hydrolase 53 family.</text>
</comment>
<keyword evidence="5" id="KW-0326">Glycosidase</keyword>
<dbReference type="EMBL" id="CAJNOK010032027">
    <property type="protein sequence ID" value="CAF1479371.1"/>
    <property type="molecule type" value="Genomic_DNA"/>
</dbReference>
<dbReference type="SUPFAM" id="SSF51445">
    <property type="entry name" value="(Trans)glycosidases"/>
    <property type="match status" value="1"/>
</dbReference>
<dbReference type="PANTHER" id="PTHR34983:SF1">
    <property type="entry name" value="ARABINOGALACTAN ENDO-BETA-1,4-GALACTANASE A"/>
    <property type="match status" value="1"/>
</dbReference>
<dbReference type="AlphaFoldDB" id="A0A8S2T6Z5"/>
<protein>
    <recommendedName>
        <fullName evidence="3">arabinogalactan endo-beta-1,4-galactanase</fullName>
        <ecNumber evidence="3">3.2.1.89</ecNumber>
    </recommendedName>
</protein>
<feature type="signal peptide" evidence="7">
    <location>
        <begin position="1"/>
        <end position="19"/>
    </location>
</feature>
<evidence type="ECO:0000256" key="7">
    <source>
        <dbReference type="SAM" id="SignalP"/>
    </source>
</evidence>
<dbReference type="Pfam" id="PF07745">
    <property type="entry name" value="Glyco_hydro_53"/>
    <property type="match status" value="1"/>
</dbReference>
<dbReference type="GO" id="GO:0015926">
    <property type="term" value="F:glucosidase activity"/>
    <property type="evidence" value="ECO:0007669"/>
    <property type="project" value="InterPro"/>
</dbReference>
<dbReference type="EMBL" id="CAJOBA010053944">
    <property type="protein sequence ID" value="CAF4270056.1"/>
    <property type="molecule type" value="Genomic_DNA"/>
</dbReference>
<reference evidence="9" key="1">
    <citation type="submission" date="2021-02" db="EMBL/GenBank/DDBJ databases">
        <authorList>
            <person name="Nowell W R."/>
        </authorList>
    </citation>
    <scope>NUCLEOTIDE SEQUENCE</scope>
</reference>
<keyword evidence="6" id="KW-0472">Membrane</keyword>
<evidence type="ECO:0000256" key="1">
    <source>
        <dbReference type="ARBA" id="ARBA00001695"/>
    </source>
</evidence>
<evidence type="ECO:0000256" key="3">
    <source>
        <dbReference type="ARBA" id="ARBA00012556"/>
    </source>
</evidence>
<keyword evidence="7" id="KW-0732">Signal</keyword>
<dbReference type="Gene3D" id="3.20.20.80">
    <property type="entry name" value="Glycosidases"/>
    <property type="match status" value="1"/>
</dbReference>
<dbReference type="Proteomes" id="UP000682733">
    <property type="component" value="Unassembled WGS sequence"/>
</dbReference>
<keyword evidence="6" id="KW-1133">Transmembrane helix</keyword>